<protein>
    <submittedName>
        <fullName evidence="1">Uncharacterized protein</fullName>
    </submittedName>
</protein>
<evidence type="ECO:0000313" key="2">
    <source>
        <dbReference type="Proteomes" id="UP001205867"/>
    </source>
</evidence>
<dbReference type="AlphaFoldDB" id="A0AAP3AEZ8"/>
<sequence length="81" mass="9182">MTARFVTRPHMWAHNNEISQTIRAERVELTDEHGVLHDGVGIFSMGKPRQMLTPEAGHRLAHDLADALDSITINPRPEHHN</sequence>
<organism evidence="1 2">
    <name type="scientific">Micrococcus luteus</name>
    <name type="common">Micrococcus lysodeikticus</name>
    <dbReference type="NCBI Taxonomy" id="1270"/>
    <lineage>
        <taxon>Bacteria</taxon>
        <taxon>Bacillati</taxon>
        <taxon>Actinomycetota</taxon>
        <taxon>Actinomycetes</taxon>
        <taxon>Micrococcales</taxon>
        <taxon>Micrococcaceae</taxon>
        <taxon>Micrococcus</taxon>
    </lineage>
</organism>
<proteinExistence type="predicted"/>
<accession>A0AAP3AEZ8</accession>
<dbReference type="EMBL" id="JALXKZ020000001">
    <property type="protein sequence ID" value="MCV7627960.1"/>
    <property type="molecule type" value="Genomic_DNA"/>
</dbReference>
<name>A0AAP3AEZ8_MICLU</name>
<dbReference type="Proteomes" id="UP001205867">
    <property type="component" value="Unassembled WGS sequence"/>
</dbReference>
<gene>
    <name evidence="1" type="ORF">M3A82_001165</name>
</gene>
<reference evidence="1" key="1">
    <citation type="submission" date="2023-06" db="EMBL/GenBank/DDBJ databases">
        <title>lsaBGC provides a comprehensive framework for evolutionary analysis of biosynthetic gene clusters within focal taxa.</title>
        <authorList>
            <person name="Salamzade R."/>
            <person name="Sandstrom S."/>
            <person name="Kalan L.R."/>
        </authorList>
    </citation>
    <scope>NUCLEOTIDE SEQUENCE</scope>
    <source>
        <strain evidence="1">P3-SID899</strain>
    </source>
</reference>
<comment type="caution">
    <text evidence="1">The sequence shown here is derived from an EMBL/GenBank/DDBJ whole genome shotgun (WGS) entry which is preliminary data.</text>
</comment>
<evidence type="ECO:0000313" key="1">
    <source>
        <dbReference type="EMBL" id="MCV7627960.1"/>
    </source>
</evidence>